<reference evidence="3" key="1">
    <citation type="submission" date="2023-03" db="EMBL/GenBank/DDBJ databases">
        <title>Massive genome expansion in bonnet fungi (Mycena s.s.) driven by repeated elements and novel gene families across ecological guilds.</title>
        <authorList>
            <consortium name="Lawrence Berkeley National Laboratory"/>
            <person name="Harder C.B."/>
            <person name="Miyauchi S."/>
            <person name="Viragh M."/>
            <person name="Kuo A."/>
            <person name="Thoen E."/>
            <person name="Andreopoulos B."/>
            <person name="Lu D."/>
            <person name="Skrede I."/>
            <person name="Drula E."/>
            <person name="Henrissat B."/>
            <person name="Morin E."/>
            <person name="Kohler A."/>
            <person name="Barry K."/>
            <person name="LaButti K."/>
            <person name="Morin E."/>
            <person name="Salamov A."/>
            <person name="Lipzen A."/>
            <person name="Mereny Z."/>
            <person name="Hegedus B."/>
            <person name="Baldrian P."/>
            <person name="Stursova M."/>
            <person name="Weitz H."/>
            <person name="Taylor A."/>
            <person name="Grigoriev I.V."/>
            <person name="Nagy L.G."/>
            <person name="Martin F."/>
            <person name="Kauserud H."/>
        </authorList>
    </citation>
    <scope>NUCLEOTIDE SEQUENCE</scope>
    <source>
        <strain evidence="3">CBHHK067</strain>
    </source>
</reference>
<protein>
    <recommendedName>
        <fullName evidence="2">NACHT domain-containing protein</fullName>
    </recommendedName>
</protein>
<dbReference type="InterPro" id="IPR007111">
    <property type="entry name" value="NACHT_NTPase"/>
</dbReference>
<accession>A0AAD7CXE0</accession>
<sequence length="314" mass="35472">IHILHRAVALAALHDSAESFPHPKCHPETRTKMLNGLYEWATGDGASCSIRWLHGPAGAGKSAIMQTLSRRLQEARRLGGAFFFKRGHTIRGDAKVLFATLAYQLALHHHELNAPISRSAETDPSVIGREMDVQLRSLIVEPCKLLRDPVPVVLLIDGLDECEGNDVQQEILRLIGSTAHGHSLPLRFLIASRPEAHIREKFEEDSFQGLYDSVNVEQSFDDIRTYLRDEFTRTYREHRHTMESTPIPWPSTEILNDLVEKSSGYFIYASTIIRFIDDKGFRPTKRLESIQNLGSNDSDSPFGALDQLYFQILS</sequence>
<comment type="caution">
    <text evidence="3">The sequence shown here is derived from an EMBL/GenBank/DDBJ whole genome shotgun (WGS) entry which is preliminary data.</text>
</comment>
<name>A0AAD7CXE0_MYCRO</name>
<evidence type="ECO:0000313" key="4">
    <source>
        <dbReference type="Proteomes" id="UP001221757"/>
    </source>
</evidence>
<feature type="domain" description="NACHT" evidence="2">
    <location>
        <begin position="49"/>
        <end position="196"/>
    </location>
</feature>
<dbReference type="Proteomes" id="UP001221757">
    <property type="component" value="Unassembled WGS sequence"/>
</dbReference>
<gene>
    <name evidence="3" type="ORF">B0H17DRAFT_908367</name>
</gene>
<organism evidence="3 4">
    <name type="scientific">Mycena rosella</name>
    <name type="common">Pink bonnet</name>
    <name type="synonym">Agaricus rosellus</name>
    <dbReference type="NCBI Taxonomy" id="1033263"/>
    <lineage>
        <taxon>Eukaryota</taxon>
        <taxon>Fungi</taxon>
        <taxon>Dikarya</taxon>
        <taxon>Basidiomycota</taxon>
        <taxon>Agaricomycotina</taxon>
        <taxon>Agaricomycetes</taxon>
        <taxon>Agaricomycetidae</taxon>
        <taxon>Agaricales</taxon>
        <taxon>Marasmiineae</taxon>
        <taxon>Mycenaceae</taxon>
        <taxon>Mycena</taxon>
    </lineage>
</organism>
<dbReference type="InterPro" id="IPR027417">
    <property type="entry name" value="P-loop_NTPase"/>
</dbReference>
<proteinExistence type="predicted"/>
<keyword evidence="4" id="KW-1185">Reference proteome</keyword>
<dbReference type="PROSITE" id="PS50837">
    <property type="entry name" value="NACHT"/>
    <property type="match status" value="1"/>
</dbReference>
<dbReference type="EMBL" id="JARKIE010000197">
    <property type="protein sequence ID" value="KAJ7668111.1"/>
    <property type="molecule type" value="Genomic_DNA"/>
</dbReference>
<dbReference type="Gene3D" id="3.40.50.300">
    <property type="entry name" value="P-loop containing nucleotide triphosphate hydrolases"/>
    <property type="match status" value="1"/>
</dbReference>
<dbReference type="Pfam" id="PF24883">
    <property type="entry name" value="NPHP3_N"/>
    <property type="match status" value="1"/>
</dbReference>
<dbReference type="InterPro" id="IPR056884">
    <property type="entry name" value="NPHP3-like_N"/>
</dbReference>
<dbReference type="SUPFAM" id="SSF52540">
    <property type="entry name" value="P-loop containing nucleoside triphosphate hydrolases"/>
    <property type="match status" value="1"/>
</dbReference>
<feature type="non-terminal residue" evidence="3">
    <location>
        <position position="1"/>
    </location>
</feature>
<keyword evidence="1" id="KW-0677">Repeat</keyword>
<evidence type="ECO:0000259" key="2">
    <source>
        <dbReference type="PROSITE" id="PS50837"/>
    </source>
</evidence>
<evidence type="ECO:0000256" key="1">
    <source>
        <dbReference type="ARBA" id="ARBA00022737"/>
    </source>
</evidence>
<feature type="non-terminal residue" evidence="3">
    <location>
        <position position="314"/>
    </location>
</feature>
<dbReference type="PANTHER" id="PTHR10039:SF14">
    <property type="entry name" value="NACHT DOMAIN-CONTAINING PROTEIN"/>
    <property type="match status" value="1"/>
</dbReference>
<dbReference type="PANTHER" id="PTHR10039">
    <property type="entry name" value="AMELOGENIN"/>
    <property type="match status" value="1"/>
</dbReference>
<evidence type="ECO:0000313" key="3">
    <source>
        <dbReference type="EMBL" id="KAJ7668111.1"/>
    </source>
</evidence>
<dbReference type="AlphaFoldDB" id="A0AAD7CXE0"/>